<feature type="compositionally biased region" description="Polar residues" evidence="6">
    <location>
        <begin position="262"/>
        <end position="273"/>
    </location>
</feature>
<evidence type="ECO:0000256" key="7">
    <source>
        <dbReference type="SAM" id="SignalP"/>
    </source>
</evidence>
<keyword evidence="5" id="KW-0624">Polysaccharide degradation</keyword>
<dbReference type="Pfam" id="PF03443">
    <property type="entry name" value="AA9"/>
    <property type="match status" value="1"/>
</dbReference>
<evidence type="ECO:0000256" key="2">
    <source>
        <dbReference type="ARBA" id="ARBA00004613"/>
    </source>
</evidence>
<evidence type="ECO:0000313" key="9">
    <source>
        <dbReference type="EMBL" id="USW53100.1"/>
    </source>
</evidence>
<dbReference type="Gene3D" id="2.70.50.70">
    <property type="match status" value="1"/>
</dbReference>
<evidence type="ECO:0000256" key="6">
    <source>
        <dbReference type="SAM" id="MobiDB-lite"/>
    </source>
</evidence>
<dbReference type="CDD" id="cd21175">
    <property type="entry name" value="LPMO_AA9"/>
    <property type="match status" value="1"/>
</dbReference>
<evidence type="ECO:0000313" key="10">
    <source>
        <dbReference type="Proteomes" id="UP001056384"/>
    </source>
</evidence>
<comment type="catalytic activity">
    <reaction evidence="5">
        <text>[(1-&gt;4)-beta-D-glucosyl]n+m + reduced acceptor + O2 = 4-dehydro-beta-D-glucosyl-[(1-&gt;4)-beta-D-glucosyl]n-1 + [(1-&gt;4)-beta-D-glucosyl]m + acceptor + H2O.</text>
        <dbReference type="EC" id="1.14.99.56"/>
    </reaction>
</comment>
<protein>
    <recommendedName>
        <fullName evidence="5">AA9 family lytic polysaccharide monooxygenase</fullName>
        <ecNumber evidence="5">1.14.99.56</ecNumber>
    </recommendedName>
    <alternativeName>
        <fullName evidence="5">Endo-beta-1,4-glucanase</fullName>
    </alternativeName>
    <alternativeName>
        <fullName evidence="5">Glycosyl hydrolase 61 family protein</fullName>
    </alternativeName>
</protein>
<keyword evidence="5" id="KW-0136">Cellulose degradation</keyword>
<keyword evidence="10" id="KW-1185">Reference proteome</keyword>
<dbReference type="GO" id="GO:0008810">
    <property type="term" value="F:cellulase activity"/>
    <property type="evidence" value="ECO:0007669"/>
    <property type="project" value="UniProtKB-UniRule"/>
</dbReference>
<dbReference type="InterPro" id="IPR005103">
    <property type="entry name" value="AA9_LPMO"/>
</dbReference>
<evidence type="ECO:0000256" key="1">
    <source>
        <dbReference type="ARBA" id="ARBA00001973"/>
    </source>
</evidence>
<comment type="subcellular location">
    <subcellularLocation>
        <location evidence="2 5">Secreted</location>
    </subcellularLocation>
</comment>
<keyword evidence="4 5" id="KW-1015">Disulfide bond</keyword>
<dbReference type="InterPro" id="IPR049892">
    <property type="entry name" value="AA9"/>
</dbReference>
<gene>
    <name evidence="9" type="ORF">Slin15195_G064190</name>
</gene>
<dbReference type="PANTHER" id="PTHR33353:SF2">
    <property type="entry name" value="ENDO-BETA-1,4-GLUCANASE D"/>
    <property type="match status" value="1"/>
</dbReference>
<comment type="function">
    <text evidence="5">Lytic polysaccharide monooxygenase (LMPO) that depolymerizes crystalline and amorphous polysaccharides via the oxidation of scissile alpha- or beta-(1-4)-glycosidic bonds, yielding C1 and/or C4 oxidation products. Catalysis by LPMOs requires the reduction of the active-site copper from Cu(II) to Cu(I) by a reducing agent and H(2)O(2) or O(2) as a cosubstrate.</text>
</comment>
<reference evidence="9" key="1">
    <citation type="submission" date="2022-06" db="EMBL/GenBank/DDBJ databases">
        <title>Complete genome sequences of two strains of the flax pathogen Septoria linicola.</title>
        <authorList>
            <person name="Lapalu N."/>
            <person name="Simon A."/>
            <person name="Demenou B."/>
            <person name="Paumier D."/>
            <person name="Guillot M.-P."/>
            <person name="Gout L."/>
            <person name="Valade R."/>
        </authorList>
    </citation>
    <scope>NUCLEOTIDE SEQUENCE</scope>
    <source>
        <strain evidence="9">SE15195</strain>
    </source>
</reference>
<dbReference type="PANTHER" id="PTHR33353">
    <property type="entry name" value="PUTATIVE (AFU_ORTHOLOGUE AFUA_1G12560)-RELATED"/>
    <property type="match status" value="1"/>
</dbReference>
<evidence type="ECO:0000256" key="5">
    <source>
        <dbReference type="RuleBase" id="RU368122"/>
    </source>
</evidence>
<accession>A0A9Q9EJJ7</accession>
<evidence type="ECO:0000259" key="8">
    <source>
        <dbReference type="Pfam" id="PF03443"/>
    </source>
</evidence>
<name>A0A9Q9EJJ7_9PEZI</name>
<feature type="chain" id="PRO_5040175095" description="AA9 family lytic polysaccharide monooxygenase" evidence="7">
    <location>
        <begin position="21"/>
        <end position="305"/>
    </location>
</feature>
<feature type="signal peptide" evidence="7">
    <location>
        <begin position="1"/>
        <end position="20"/>
    </location>
</feature>
<keyword evidence="7" id="KW-0732">Signal</keyword>
<feature type="domain" description="Auxiliary Activity family 9 catalytic" evidence="8">
    <location>
        <begin position="21"/>
        <end position="218"/>
    </location>
</feature>
<comment type="domain">
    <text evidence="5">Has a modular structure: an endo-beta-1,4-glucanase catalytic module at the N-terminus, a linker rich in serines and threonines, and a C-terminal carbohydrate-binding module (CBM).</text>
</comment>
<evidence type="ECO:0000256" key="3">
    <source>
        <dbReference type="ARBA" id="ARBA00022525"/>
    </source>
</evidence>
<dbReference type="EMBL" id="CP099422">
    <property type="protein sequence ID" value="USW53100.1"/>
    <property type="molecule type" value="Genomic_DNA"/>
</dbReference>
<keyword evidence="5" id="KW-0119">Carbohydrate metabolism</keyword>
<proteinExistence type="predicted"/>
<comment type="cofactor">
    <cofactor evidence="1">
        <name>Cu(2+)</name>
        <dbReference type="ChEBI" id="CHEBI:29036"/>
    </cofactor>
</comment>
<feature type="compositionally biased region" description="Low complexity" evidence="6">
    <location>
        <begin position="243"/>
        <end position="256"/>
    </location>
</feature>
<organism evidence="9 10">
    <name type="scientific">Septoria linicola</name>
    <dbReference type="NCBI Taxonomy" id="215465"/>
    <lineage>
        <taxon>Eukaryota</taxon>
        <taxon>Fungi</taxon>
        <taxon>Dikarya</taxon>
        <taxon>Ascomycota</taxon>
        <taxon>Pezizomycotina</taxon>
        <taxon>Dothideomycetes</taxon>
        <taxon>Dothideomycetidae</taxon>
        <taxon>Mycosphaerellales</taxon>
        <taxon>Mycosphaerellaceae</taxon>
        <taxon>Septoria</taxon>
    </lineage>
</organism>
<feature type="region of interest" description="Disordered" evidence="6">
    <location>
        <begin position="243"/>
        <end position="305"/>
    </location>
</feature>
<dbReference type="GO" id="GO:0030245">
    <property type="term" value="P:cellulose catabolic process"/>
    <property type="evidence" value="ECO:0007669"/>
    <property type="project" value="UniProtKB-UniRule"/>
</dbReference>
<dbReference type="Proteomes" id="UP001056384">
    <property type="component" value="Chromosome 5"/>
</dbReference>
<dbReference type="GO" id="GO:0005576">
    <property type="term" value="C:extracellular region"/>
    <property type="evidence" value="ECO:0007669"/>
    <property type="project" value="UniProtKB-SubCell"/>
</dbReference>
<dbReference type="AlphaFoldDB" id="A0A9Q9EJJ7"/>
<sequence>MAHKTLALATALLAAPFAHGHYIFSQLIVNDQPVGTDYTYIRKNTNTYMPSFTQDVINSSNLICNQGAQRATAETYEVKAGDKIGFKLWYNEFIEHPGPAFVYMSKAPGDVASYDGTGDWFKAYENGVSGSASEDTNWGTWQKDRIEFTINPEIPDGDYLVRPEHIAIHEAHVGKAQFYMECAQLRVTGGGNGTPGPLVKIPGLYSAEDPGIAFNKWAPNGAAEYVMPGPAVWGGGASSNIAASGGSNTSSAASAAEDSGLTAATTGQTSEGASSRGHAGSRAPGSGFGVSRVVGRTFQRVEDLP</sequence>
<keyword evidence="3 5" id="KW-0964">Secreted</keyword>
<evidence type="ECO:0000256" key="4">
    <source>
        <dbReference type="ARBA" id="ARBA00023157"/>
    </source>
</evidence>
<dbReference type="GO" id="GO:0030248">
    <property type="term" value="F:cellulose binding"/>
    <property type="evidence" value="ECO:0007669"/>
    <property type="project" value="UniProtKB-UniRule"/>
</dbReference>
<dbReference type="EC" id="1.14.99.56" evidence="5"/>